<dbReference type="EMBL" id="CP040818">
    <property type="protein sequence ID" value="QDL93673.1"/>
    <property type="molecule type" value="Genomic_DNA"/>
</dbReference>
<dbReference type="InterPro" id="IPR029057">
    <property type="entry name" value="PRTase-like"/>
</dbReference>
<dbReference type="PANTHER" id="PTHR47505:SF1">
    <property type="entry name" value="DNA UTILIZATION PROTEIN YHGH"/>
    <property type="match status" value="1"/>
</dbReference>
<dbReference type="InterPro" id="IPR051910">
    <property type="entry name" value="ComF/GntX_DNA_util-trans"/>
</dbReference>
<evidence type="ECO:0000313" key="4">
    <source>
        <dbReference type="Proteomes" id="UP000305888"/>
    </source>
</evidence>
<evidence type="ECO:0000313" key="3">
    <source>
        <dbReference type="EMBL" id="QDL93673.1"/>
    </source>
</evidence>
<feature type="domain" description="Double zinc ribbon" evidence="2">
    <location>
        <begin position="1"/>
        <end position="60"/>
    </location>
</feature>
<dbReference type="Proteomes" id="UP000305888">
    <property type="component" value="Chromosome"/>
</dbReference>
<dbReference type="OrthoDB" id="9779910at2"/>
<reference evidence="3 4" key="1">
    <citation type="submission" date="2019-06" db="EMBL/GenBank/DDBJ databases">
        <title>Genome sequence of Rhodobacteraceae bacterium D4M1.</title>
        <authorList>
            <person name="Cao J."/>
        </authorList>
    </citation>
    <scope>NUCLEOTIDE SEQUENCE [LARGE SCALE GENOMIC DNA]</scope>
    <source>
        <strain evidence="3 4">D4M1</strain>
    </source>
</reference>
<dbReference type="Gene3D" id="3.40.50.2020">
    <property type="match status" value="1"/>
</dbReference>
<sequence length="240" mass="25091">MLDLVYPPVCIACAEPVESQRALCAACWRDTQFLTGALCEGCASPVEGAFAGPDLHCARCSAHPPPWDIARAAIAHEGPGRRLILSLKHSGRLELAKPIAGWMARAGADLLDRADVIAPVPLHWLRLARRGHNQSAELARALARLSGKPVVLDLLARHRHTPSQVGRDLDARAANLAGAIAPGPRHSLTGLRILLVDDVMTTGATLTACATACLAGGAAGVDVLAAARALAPETRVRPPG</sequence>
<evidence type="ECO:0000256" key="1">
    <source>
        <dbReference type="ARBA" id="ARBA00008007"/>
    </source>
</evidence>
<dbReference type="AlphaFoldDB" id="A0A5B8G466"/>
<keyword evidence="4" id="KW-1185">Reference proteome</keyword>
<dbReference type="KEGG" id="ppru:FDP22_09755"/>
<dbReference type="InterPro" id="IPR000836">
    <property type="entry name" value="PRTase_dom"/>
</dbReference>
<organism evidence="3 4">
    <name type="scientific">Paroceanicella profunda</name>
    <dbReference type="NCBI Taxonomy" id="2579971"/>
    <lineage>
        <taxon>Bacteria</taxon>
        <taxon>Pseudomonadati</taxon>
        <taxon>Pseudomonadota</taxon>
        <taxon>Alphaproteobacteria</taxon>
        <taxon>Rhodobacterales</taxon>
        <taxon>Paracoccaceae</taxon>
        <taxon>Paroceanicella</taxon>
    </lineage>
</organism>
<proteinExistence type="inferred from homology"/>
<comment type="similarity">
    <text evidence="1">Belongs to the ComF/GntX family.</text>
</comment>
<dbReference type="Pfam" id="PF18912">
    <property type="entry name" value="DZR_2"/>
    <property type="match status" value="1"/>
</dbReference>
<dbReference type="CDD" id="cd06223">
    <property type="entry name" value="PRTases_typeI"/>
    <property type="match status" value="1"/>
</dbReference>
<gene>
    <name evidence="3" type="ORF">FDP22_09755</name>
</gene>
<dbReference type="InterPro" id="IPR044005">
    <property type="entry name" value="DZR_2"/>
</dbReference>
<protein>
    <submittedName>
        <fullName evidence="3">ComF family protein</fullName>
    </submittedName>
</protein>
<dbReference type="PANTHER" id="PTHR47505">
    <property type="entry name" value="DNA UTILIZATION PROTEIN YHGH"/>
    <property type="match status" value="1"/>
</dbReference>
<name>A0A5B8G466_9RHOB</name>
<dbReference type="SUPFAM" id="SSF53271">
    <property type="entry name" value="PRTase-like"/>
    <property type="match status" value="1"/>
</dbReference>
<accession>A0A5B8G466</accession>
<evidence type="ECO:0000259" key="2">
    <source>
        <dbReference type="Pfam" id="PF18912"/>
    </source>
</evidence>